<sequence>MTETEQNNPYSWYDKMVEGATQEQEERCKKAEEGLEAIRRKSQAQYDSTQELWMKSLNKMKEEREAAGYQAAELEAKQQLEASKKAHGVKTDDEKALDDAMRKMTKELNNYF</sequence>
<organism evidence="2 3">
    <name type="scientific">Streptococcus sanguinis</name>
    <dbReference type="NCBI Taxonomy" id="1305"/>
    <lineage>
        <taxon>Bacteria</taxon>
        <taxon>Bacillati</taxon>
        <taxon>Bacillota</taxon>
        <taxon>Bacilli</taxon>
        <taxon>Lactobacillales</taxon>
        <taxon>Streptococcaceae</taxon>
        <taxon>Streptococcus</taxon>
    </lineage>
</organism>
<keyword evidence="1" id="KW-0175">Coiled coil</keyword>
<dbReference type="Proteomes" id="UP001208557">
    <property type="component" value="Unassembled WGS sequence"/>
</dbReference>
<evidence type="ECO:0000313" key="3">
    <source>
        <dbReference type="Proteomes" id="UP001208557"/>
    </source>
</evidence>
<comment type="caution">
    <text evidence="2">The sequence shown here is derived from an EMBL/GenBank/DDBJ whole genome shotgun (WGS) entry which is preliminary data.</text>
</comment>
<feature type="coiled-coil region" evidence="1">
    <location>
        <begin position="21"/>
        <end position="77"/>
    </location>
</feature>
<gene>
    <name evidence="2" type="ORF">MK406_01715</name>
</gene>
<dbReference type="AlphaFoldDB" id="A0ABD4VH67"/>
<proteinExistence type="predicted"/>
<reference evidence="2 3" key="1">
    <citation type="journal article" date="2022" name="Med Res Arch">
        <title>Genomic identification of streptococcal strains and relation to clinical characteristics. A substudy to The Partial Oral Treatment of Endocarditis (POET) Trial.</title>
        <authorList>
            <person name="Christensen J."/>
            <person name="Jensen C."/>
            <person name="Dargis R."/>
            <person name="Nielsen X."/>
            <person name="Pries- Heje M."/>
            <person name="Wiingaard C."/>
            <person name="Ihlemann N."/>
            <person name="Gill S."/>
            <person name="Bruun N."/>
            <person name="Elming H."/>
            <person name="Povlsen J."/>
            <person name="Madsen T."/>
            <person name="Jensen K."/>
            <person name="Fuursted K."/>
            <person name="Ostergaard L."/>
            <person name="Christiansen U."/>
            <person name="Rosenvinge F."/>
            <person name="Helweg-Larsen J."/>
            <person name="Fosbol E."/>
            <person name="Kober L."/>
            <person name="Torp-Pedersen C."/>
            <person name="Tonder N."/>
            <person name="Moser C."/>
            <person name="Iversen K."/>
            <person name="Bundgaard H."/>
        </authorList>
    </citation>
    <scope>NUCLEOTIDE SEQUENCE [LARGE SCALE GENOMIC DNA]</scope>
    <source>
        <strain evidence="2 3">A12055600</strain>
    </source>
</reference>
<accession>A0ABD4VH67</accession>
<protein>
    <submittedName>
        <fullName evidence="2">Uncharacterized protein</fullName>
    </submittedName>
</protein>
<dbReference type="EMBL" id="JAKUVJ010000002">
    <property type="protein sequence ID" value="MCY7033795.1"/>
    <property type="molecule type" value="Genomic_DNA"/>
</dbReference>
<name>A0ABD4VH67_STRSA</name>
<evidence type="ECO:0000256" key="1">
    <source>
        <dbReference type="SAM" id="Coils"/>
    </source>
</evidence>
<dbReference type="RefSeq" id="WP_002922568.1">
    <property type="nucleotide sequence ID" value="NZ_CP071424.1"/>
</dbReference>
<evidence type="ECO:0000313" key="2">
    <source>
        <dbReference type="EMBL" id="MCY7033795.1"/>
    </source>
</evidence>